<accession>A0A9W8QZ84</accession>
<evidence type="ECO:0000313" key="3">
    <source>
        <dbReference type="Proteomes" id="UP001152087"/>
    </source>
</evidence>
<protein>
    <submittedName>
        <fullName evidence="2">Uncharacterized protein</fullName>
    </submittedName>
</protein>
<feature type="compositionally biased region" description="Polar residues" evidence="1">
    <location>
        <begin position="178"/>
        <end position="192"/>
    </location>
</feature>
<feature type="region of interest" description="Disordered" evidence="1">
    <location>
        <begin position="121"/>
        <end position="192"/>
    </location>
</feature>
<organism evidence="2 3">
    <name type="scientific">Fusarium falciforme</name>
    <dbReference type="NCBI Taxonomy" id="195108"/>
    <lineage>
        <taxon>Eukaryota</taxon>
        <taxon>Fungi</taxon>
        <taxon>Dikarya</taxon>
        <taxon>Ascomycota</taxon>
        <taxon>Pezizomycotina</taxon>
        <taxon>Sordariomycetes</taxon>
        <taxon>Hypocreomycetidae</taxon>
        <taxon>Hypocreales</taxon>
        <taxon>Nectriaceae</taxon>
        <taxon>Fusarium</taxon>
        <taxon>Fusarium solani species complex</taxon>
    </lineage>
</organism>
<proteinExistence type="predicted"/>
<name>A0A9W8QZ84_9HYPO</name>
<sequence length="270" mass="30026">MFVSEDKKARKEAFKMIKDSKIMEKYPGFELGHIPLTAEFENLEFLAAGDESLGYSDTSSIEEPPDIFWTQSSRLEGRRLCFYTKLGSDETPRMATAGGVITYRGRPMLLTVNHFLEPTQTTATPSFVSSSDEDEDSGDECEITGLSDFDDEDEDRLIEITSQGSITPEFETSDVDSSRSGNNEGSVLSSGITTDVQNNTIVLQERLERLGQSQASKPLDANPAVPERKLFESLQGKLKWKHARIKTRYPIPQVPKLSFKSGSAGSVTYR</sequence>
<evidence type="ECO:0000256" key="1">
    <source>
        <dbReference type="SAM" id="MobiDB-lite"/>
    </source>
</evidence>
<reference evidence="2" key="1">
    <citation type="submission" date="2022-09" db="EMBL/GenBank/DDBJ databases">
        <title>Fusarium specimens isolated from Avocado Roots.</title>
        <authorList>
            <person name="Stajich J."/>
            <person name="Roper C."/>
            <person name="Heimlech-Rivalta G."/>
        </authorList>
    </citation>
    <scope>NUCLEOTIDE SEQUENCE</scope>
    <source>
        <strain evidence="2">A02</strain>
    </source>
</reference>
<feature type="compositionally biased region" description="Acidic residues" evidence="1">
    <location>
        <begin position="131"/>
        <end position="156"/>
    </location>
</feature>
<comment type="caution">
    <text evidence="2">The sequence shown here is derived from an EMBL/GenBank/DDBJ whole genome shotgun (WGS) entry which is preliminary data.</text>
</comment>
<dbReference type="Proteomes" id="UP001152087">
    <property type="component" value="Unassembled WGS sequence"/>
</dbReference>
<gene>
    <name evidence="2" type="ORF">NW755_011629</name>
</gene>
<dbReference type="AlphaFoldDB" id="A0A9W8QZ84"/>
<dbReference type="EMBL" id="JAOQAV010000047">
    <property type="protein sequence ID" value="KAJ4180532.1"/>
    <property type="molecule type" value="Genomic_DNA"/>
</dbReference>
<keyword evidence="3" id="KW-1185">Reference proteome</keyword>
<evidence type="ECO:0000313" key="2">
    <source>
        <dbReference type="EMBL" id="KAJ4180532.1"/>
    </source>
</evidence>